<accession>W3XJW8</accession>
<dbReference type="EMBL" id="KI912110">
    <property type="protein sequence ID" value="ETS85747.1"/>
    <property type="molecule type" value="Genomic_DNA"/>
</dbReference>
<evidence type="ECO:0000313" key="2">
    <source>
        <dbReference type="Proteomes" id="UP000030651"/>
    </source>
</evidence>
<sequence length="317" mass="36350">MALTAEQLKNHLVSYYLLSWRSTGVPADLNDILSQKFVWGLDEQTGESKAQQTDPDYAYISSEDPTTLLRINCDDSAPTDPKLRAYYSDLEGFMVRHPDIVAEMRASLDEDIELQRLILLWDTKPLEMMDTKEKIQMLARDQLLSKEELIPPSTLMKLPIYLMRVDDKNQASFQYHQAITTGIQGSQEQFLNWLNTIDHENNETLLGQGTNAFIDEIFNWDKYDNDTEQTCALSGIANGVSLDDWSYKSLEDSPFKLSHILEQRGESFEIRQNNPTEAEILPSEDNGDVTEPVQGWSMVMLPIPENYRPGVKPWYLD</sequence>
<dbReference type="InParanoid" id="W3XJW8"/>
<dbReference type="Proteomes" id="UP000030651">
    <property type="component" value="Unassembled WGS sequence"/>
</dbReference>
<evidence type="ECO:0000313" key="1">
    <source>
        <dbReference type="EMBL" id="ETS85747.1"/>
    </source>
</evidence>
<reference evidence="2" key="1">
    <citation type="journal article" date="2015" name="BMC Genomics">
        <title>Genomic and transcriptomic analysis of the endophytic fungus Pestalotiopsis fici reveals its lifestyle and high potential for synthesis of natural products.</title>
        <authorList>
            <person name="Wang X."/>
            <person name="Zhang X."/>
            <person name="Liu L."/>
            <person name="Xiang M."/>
            <person name="Wang W."/>
            <person name="Sun X."/>
            <person name="Che Y."/>
            <person name="Guo L."/>
            <person name="Liu G."/>
            <person name="Guo L."/>
            <person name="Wang C."/>
            <person name="Yin W.B."/>
            <person name="Stadler M."/>
            <person name="Zhang X."/>
            <person name="Liu X."/>
        </authorList>
    </citation>
    <scope>NUCLEOTIDE SEQUENCE [LARGE SCALE GENOMIC DNA]</scope>
    <source>
        <strain evidence="2">W106-1 / CGMCC3.15140</strain>
    </source>
</reference>
<name>W3XJW8_PESFW</name>
<proteinExistence type="predicted"/>
<dbReference type="OrthoDB" id="10603292at2759"/>
<dbReference type="AlphaFoldDB" id="W3XJW8"/>
<keyword evidence="2" id="KW-1185">Reference proteome</keyword>
<dbReference type="GeneID" id="19268785"/>
<organism evidence="1 2">
    <name type="scientific">Pestalotiopsis fici (strain W106-1 / CGMCC3.15140)</name>
    <dbReference type="NCBI Taxonomy" id="1229662"/>
    <lineage>
        <taxon>Eukaryota</taxon>
        <taxon>Fungi</taxon>
        <taxon>Dikarya</taxon>
        <taxon>Ascomycota</taxon>
        <taxon>Pezizomycotina</taxon>
        <taxon>Sordariomycetes</taxon>
        <taxon>Xylariomycetidae</taxon>
        <taxon>Amphisphaeriales</taxon>
        <taxon>Sporocadaceae</taxon>
        <taxon>Pestalotiopsis</taxon>
    </lineage>
</organism>
<protein>
    <submittedName>
        <fullName evidence="1">Uncharacterized protein</fullName>
    </submittedName>
</protein>
<dbReference type="RefSeq" id="XP_007830544.1">
    <property type="nucleotide sequence ID" value="XM_007832353.1"/>
</dbReference>
<gene>
    <name evidence="1" type="ORF">PFICI_03772</name>
</gene>
<dbReference type="HOGENOM" id="CLU_877450_0_0_1"/>
<dbReference type="KEGG" id="pfy:PFICI_03772"/>